<accession>A0A1T5BHW3</accession>
<feature type="region of interest" description="Disordered" evidence="1">
    <location>
        <begin position="57"/>
        <end position="93"/>
    </location>
</feature>
<name>A0A1T5BHW3_9SPHI</name>
<dbReference type="Proteomes" id="UP000190541">
    <property type="component" value="Unassembled WGS sequence"/>
</dbReference>
<sequence length="328" mass="36649">MHRQNAPDKRNIYAESLRTHPAFLHTFFCHFPAVIREFIGRYTGGMWENHGYSSDEARIPYGRSQNTGRRRSDTDALNLRKAKPAPCLSPPSPTLPSAPIRLCPAYTSVKVPQSGVLAKYMRQYSGTSANIDRHGMRWACVRTCSETATELEASSEPAPTGLVLAAPVRVQFKSSRSAVQVRSELRSRHRKNLLCADLCAGPRPPRAGPRIWGIGAFAFFCNKYRNASLTEFVAAEIGRWQGIEVRSTICIPDSLTITASVSYQMPVDEIYAHIRQAGAIFHERDGMISFCGPEFDPGDMPGPEKLPAPRERAEPLEWLHGRWLLALR</sequence>
<evidence type="ECO:0000313" key="2">
    <source>
        <dbReference type="EMBL" id="SKB46413.1"/>
    </source>
</evidence>
<gene>
    <name evidence="2" type="ORF">SAMN05660226_01464</name>
</gene>
<reference evidence="2 3" key="1">
    <citation type="submission" date="2017-02" db="EMBL/GenBank/DDBJ databases">
        <authorList>
            <person name="Peterson S.W."/>
        </authorList>
    </citation>
    <scope>NUCLEOTIDE SEQUENCE [LARGE SCALE GENOMIC DNA]</scope>
    <source>
        <strain evidence="2 3">DSM 22899</strain>
    </source>
</reference>
<evidence type="ECO:0000256" key="1">
    <source>
        <dbReference type="SAM" id="MobiDB-lite"/>
    </source>
</evidence>
<organism evidence="2 3">
    <name type="scientific">Parapedobacter luteus</name>
    <dbReference type="NCBI Taxonomy" id="623280"/>
    <lineage>
        <taxon>Bacteria</taxon>
        <taxon>Pseudomonadati</taxon>
        <taxon>Bacteroidota</taxon>
        <taxon>Sphingobacteriia</taxon>
        <taxon>Sphingobacteriales</taxon>
        <taxon>Sphingobacteriaceae</taxon>
        <taxon>Parapedobacter</taxon>
    </lineage>
</organism>
<evidence type="ECO:0000313" key="3">
    <source>
        <dbReference type="Proteomes" id="UP000190541"/>
    </source>
</evidence>
<keyword evidence="3" id="KW-1185">Reference proteome</keyword>
<dbReference type="AlphaFoldDB" id="A0A1T5BHW3"/>
<protein>
    <submittedName>
        <fullName evidence="2">Uncharacterized protein</fullName>
    </submittedName>
</protein>
<dbReference type="EMBL" id="FUYS01000003">
    <property type="protein sequence ID" value="SKB46413.1"/>
    <property type="molecule type" value="Genomic_DNA"/>
</dbReference>
<proteinExistence type="predicted"/>
<dbReference type="RefSeq" id="WP_139378583.1">
    <property type="nucleotide sequence ID" value="NZ_FUYS01000003.1"/>
</dbReference>